<feature type="domain" description="C-type lectin" evidence="2">
    <location>
        <begin position="50"/>
        <end position="157"/>
    </location>
</feature>
<keyword evidence="1" id="KW-0732">Signal</keyword>
<dbReference type="EMBL" id="FOKQ01000006">
    <property type="protein sequence ID" value="SFC02911.1"/>
    <property type="molecule type" value="Genomic_DNA"/>
</dbReference>
<dbReference type="Gene3D" id="3.10.100.10">
    <property type="entry name" value="Mannose-Binding Protein A, subunit A"/>
    <property type="match status" value="1"/>
</dbReference>
<dbReference type="SUPFAM" id="SSF49265">
    <property type="entry name" value="Fibronectin type III"/>
    <property type="match status" value="1"/>
</dbReference>
<accession>A0A1I1FUE1</accession>
<sequence>MLLKNTLCGIAALTLAFSCGGSIIGSAADNAASATEETESKEVLIDTFTFGGHVYQLYSGGLTWTEAKEACEKLGGHLATITSADEQTAIKEHLDKVCNNYWIGGYRDAVGEPWKWVTGENFEYNNWAYNEPNNYGNNNEIYIHVFNGNKPIGTWNDAADGGAGYAGSFYNLDGHGFICELNPVNPDVTYTPGNGCANLEWNAVIGAEKYAVYGNVNGEWTKFNETTDTSYTVRGLTAGKKYEVAVIAMFGDYWFEDYSKSIIVTPNPPIVVYPKVSNININSKTHKAKIDWEGVPGAEKYGVAVFINGKWKVQGYTDADTTTITTPQLKSDTEYKLVICAKVNGKWEISKLNERAFRFIAL</sequence>
<dbReference type="SMART" id="SM00060">
    <property type="entry name" value="FN3"/>
    <property type="match status" value="2"/>
</dbReference>
<dbReference type="InterPro" id="IPR001304">
    <property type="entry name" value="C-type_lectin-like"/>
</dbReference>
<dbReference type="InterPro" id="IPR050111">
    <property type="entry name" value="C-type_lectin/snaclec_domain"/>
</dbReference>
<evidence type="ECO:0000313" key="5">
    <source>
        <dbReference type="Proteomes" id="UP000182192"/>
    </source>
</evidence>
<dbReference type="SUPFAM" id="SSF56436">
    <property type="entry name" value="C-type lectin-like"/>
    <property type="match status" value="1"/>
</dbReference>
<protein>
    <submittedName>
        <fullName evidence="4">Fibronectin type III domain-containing protein</fullName>
    </submittedName>
</protein>
<dbReference type="CDD" id="cd00063">
    <property type="entry name" value="FN3"/>
    <property type="match status" value="1"/>
</dbReference>
<dbReference type="OrthoDB" id="1818597at2"/>
<dbReference type="RefSeq" id="WP_074960484.1">
    <property type="nucleotide sequence ID" value="NZ_FOKQ01000006.1"/>
</dbReference>
<evidence type="ECO:0000256" key="1">
    <source>
        <dbReference type="SAM" id="SignalP"/>
    </source>
</evidence>
<dbReference type="PROSITE" id="PS50853">
    <property type="entry name" value="FN3"/>
    <property type="match status" value="1"/>
</dbReference>
<feature type="chain" id="PRO_5038662601" evidence="1">
    <location>
        <begin position="28"/>
        <end position="362"/>
    </location>
</feature>
<feature type="domain" description="Fibronectin type-III" evidence="3">
    <location>
        <begin position="182"/>
        <end position="269"/>
    </location>
</feature>
<evidence type="ECO:0000259" key="2">
    <source>
        <dbReference type="PROSITE" id="PS50041"/>
    </source>
</evidence>
<dbReference type="AlphaFoldDB" id="A0A1I1FUE1"/>
<dbReference type="InterPro" id="IPR036116">
    <property type="entry name" value="FN3_sf"/>
</dbReference>
<dbReference type="InterPro" id="IPR013783">
    <property type="entry name" value="Ig-like_fold"/>
</dbReference>
<dbReference type="Proteomes" id="UP000182192">
    <property type="component" value="Unassembled WGS sequence"/>
</dbReference>
<dbReference type="PROSITE" id="PS51257">
    <property type="entry name" value="PROKAR_LIPOPROTEIN"/>
    <property type="match status" value="1"/>
</dbReference>
<dbReference type="PANTHER" id="PTHR22803">
    <property type="entry name" value="MANNOSE, PHOSPHOLIPASE, LECTIN RECEPTOR RELATED"/>
    <property type="match status" value="1"/>
</dbReference>
<evidence type="ECO:0000313" key="4">
    <source>
        <dbReference type="EMBL" id="SFC02911.1"/>
    </source>
</evidence>
<feature type="signal peptide" evidence="1">
    <location>
        <begin position="1"/>
        <end position="27"/>
    </location>
</feature>
<evidence type="ECO:0000259" key="3">
    <source>
        <dbReference type="PROSITE" id="PS50853"/>
    </source>
</evidence>
<reference evidence="4 5" key="1">
    <citation type="submission" date="2016-10" db="EMBL/GenBank/DDBJ databases">
        <authorList>
            <person name="de Groot N.N."/>
        </authorList>
    </citation>
    <scope>NUCLEOTIDE SEQUENCE [LARGE SCALE GENOMIC DNA]</scope>
    <source>
        <strain evidence="4 5">AR67</strain>
    </source>
</reference>
<dbReference type="InterPro" id="IPR016187">
    <property type="entry name" value="CTDL_fold"/>
</dbReference>
<dbReference type="Gene3D" id="2.60.40.10">
    <property type="entry name" value="Immunoglobulins"/>
    <property type="match status" value="1"/>
</dbReference>
<gene>
    <name evidence="4" type="ORF">SAMN02910406_01020</name>
</gene>
<dbReference type="PROSITE" id="PS50041">
    <property type="entry name" value="C_TYPE_LECTIN_2"/>
    <property type="match status" value="1"/>
</dbReference>
<dbReference type="Pfam" id="PF00059">
    <property type="entry name" value="Lectin_C"/>
    <property type="match status" value="1"/>
</dbReference>
<dbReference type="CDD" id="cd00037">
    <property type="entry name" value="CLECT"/>
    <property type="match status" value="1"/>
</dbReference>
<dbReference type="InterPro" id="IPR003961">
    <property type="entry name" value="FN3_dom"/>
</dbReference>
<dbReference type="SMART" id="SM00034">
    <property type="entry name" value="CLECT"/>
    <property type="match status" value="1"/>
</dbReference>
<organism evidence="4 5">
    <name type="scientific">Ruminococcus albus</name>
    <dbReference type="NCBI Taxonomy" id="1264"/>
    <lineage>
        <taxon>Bacteria</taxon>
        <taxon>Bacillati</taxon>
        <taxon>Bacillota</taxon>
        <taxon>Clostridia</taxon>
        <taxon>Eubacteriales</taxon>
        <taxon>Oscillospiraceae</taxon>
        <taxon>Ruminococcus</taxon>
    </lineage>
</organism>
<proteinExistence type="predicted"/>
<dbReference type="InterPro" id="IPR016186">
    <property type="entry name" value="C-type_lectin-like/link_sf"/>
</dbReference>
<name>A0A1I1FUE1_RUMAL</name>